<evidence type="ECO:0000259" key="1">
    <source>
        <dbReference type="PROSITE" id="PS50097"/>
    </source>
</evidence>
<comment type="caution">
    <text evidence="2">The sequence shown here is derived from an EMBL/GenBank/DDBJ whole genome shotgun (WGS) entry which is preliminary data.</text>
</comment>
<dbReference type="Pfam" id="PF00651">
    <property type="entry name" value="BTB"/>
    <property type="match status" value="1"/>
</dbReference>
<dbReference type="AlphaFoldDB" id="A0AAN8R9R3"/>
<dbReference type="EMBL" id="JAVHNR010000010">
    <property type="protein sequence ID" value="KAK6331712.1"/>
    <property type="molecule type" value="Genomic_DNA"/>
</dbReference>
<name>A0AAN8R9R3_9PEZI</name>
<reference evidence="2 3" key="1">
    <citation type="submission" date="2019-10" db="EMBL/GenBank/DDBJ databases">
        <authorList>
            <person name="Palmer J.M."/>
        </authorList>
    </citation>
    <scope>NUCLEOTIDE SEQUENCE [LARGE SCALE GENOMIC DNA]</scope>
    <source>
        <strain evidence="2 3">TWF718</strain>
    </source>
</reference>
<gene>
    <name evidence="2" type="ORF">TWF718_002258</name>
</gene>
<feature type="domain" description="BTB" evidence="1">
    <location>
        <begin position="14"/>
        <end position="73"/>
    </location>
</feature>
<dbReference type="CDD" id="cd18186">
    <property type="entry name" value="BTB_POZ_ZBTB_KLHL-like"/>
    <property type="match status" value="1"/>
</dbReference>
<dbReference type="InterPro" id="IPR011333">
    <property type="entry name" value="SKP1/BTB/POZ_sf"/>
</dbReference>
<keyword evidence="3" id="KW-1185">Reference proteome</keyword>
<dbReference type="SMART" id="SM00225">
    <property type="entry name" value="BTB"/>
    <property type="match status" value="1"/>
</dbReference>
<protein>
    <recommendedName>
        <fullName evidence="1">BTB domain-containing protein</fullName>
    </recommendedName>
</protein>
<dbReference type="InterPro" id="IPR000210">
    <property type="entry name" value="BTB/POZ_dom"/>
</dbReference>
<proteinExistence type="predicted"/>
<dbReference type="PANTHER" id="PTHR47843">
    <property type="entry name" value="BTB DOMAIN-CONTAINING PROTEIN-RELATED"/>
    <property type="match status" value="1"/>
</dbReference>
<evidence type="ECO:0000313" key="2">
    <source>
        <dbReference type="EMBL" id="KAK6331712.1"/>
    </source>
</evidence>
<organism evidence="2 3">
    <name type="scientific">Orbilia javanica</name>
    <dbReference type="NCBI Taxonomy" id="47235"/>
    <lineage>
        <taxon>Eukaryota</taxon>
        <taxon>Fungi</taxon>
        <taxon>Dikarya</taxon>
        <taxon>Ascomycota</taxon>
        <taxon>Pezizomycotina</taxon>
        <taxon>Orbiliomycetes</taxon>
        <taxon>Orbiliales</taxon>
        <taxon>Orbiliaceae</taxon>
        <taxon>Orbilia</taxon>
    </lineage>
</organism>
<dbReference type="SUPFAM" id="SSF54695">
    <property type="entry name" value="POZ domain"/>
    <property type="match status" value="1"/>
</dbReference>
<evidence type="ECO:0000313" key="3">
    <source>
        <dbReference type="Proteomes" id="UP001313282"/>
    </source>
</evidence>
<accession>A0AAN8R9R3</accession>
<dbReference type="Gene3D" id="3.30.710.10">
    <property type="entry name" value="Potassium Channel Kv1.1, Chain A"/>
    <property type="match status" value="1"/>
</dbReference>
<sequence>MEFKESPLYLYSKPDVTLVVGEEQIEVHENVIAVYSGFFKAALNSGFKESHERRIEIHDIELENLTVVLNWLYRVPLTPLFNPDTSTRESFYTLNSPNMVQRLADIHQAFDYFHIKGFELPLTRFIESQFREVGGQDRFVEGLCKNVVTISNNLYKNGYNIDQAYLDILIKAFFSARTCTAKGHMHIKGSCMTELKDALNGLPDPDAKFFKAVFTSMASILVSYARQ</sequence>
<dbReference type="PROSITE" id="PS50097">
    <property type="entry name" value="BTB"/>
    <property type="match status" value="1"/>
</dbReference>
<dbReference type="Proteomes" id="UP001313282">
    <property type="component" value="Unassembled WGS sequence"/>
</dbReference>